<sequence length="154" mass="17040">MKSPCAVILSLFSLLLLAISTESRKDPAGEYWKNVMKDQPIPKAVHGLISSSSSSTSSHDSNEKANCHENNRAFTKNFEPTPNISAYPDDSAKESTTRDNVFTRNFEPTPNVSAYPDDTTAETSTKDNLVATNKENKQYAESFEPRPNISVYSD</sequence>
<dbReference type="InParanoid" id="A0A2P5EH72"/>
<dbReference type="PANTHER" id="PTHR33731">
    <property type="entry name" value="PROTEIN, PUTATIVE-RELATED"/>
    <property type="match status" value="1"/>
</dbReference>
<accession>A0A2P5EH72</accession>
<feature type="compositionally biased region" description="Polar residues" evidence="1">
    <location>
        <begin position="72"/>
        <end position="84"/>
    </location>
</feature>
<comment type="caution">
    <text evidence="3">The sequence shown here is derived from an EMBL/GenBank/DDBJ whole genome shotgun (WGS) entry which is preliminary data.</text>
</comment>
<dbReference type="EMBL" id="JXTC01000155">
    <property type="protein sequence ID" value="PON84898.1"/>
    <property type="molecule type" value="Genomic_DNA"/>
</dbReference>
<evidence type="ECO:0000256" key="1">
    <source>
        <dbReference type="SAM" id="MobiDB-lite"/>
    </source>
</evidence>
<organism evidence="3 4">
    <name type="scientific">Trema orientale</name>
    <name type="common">Charcoal tree</name>
    <name type="synonym">Celtis orientalis</name>
    <dbReference type="NCBI Taxonomy" id="63057"/>
    <lineage>
        <taxon>Eukaryota</taxon>
        <taxon>Viridiplantae</taxon>
        <taxon>Streptophyta</taxon>
        <taxon>Embryophyta</taxon>
        <taxon>Tracheophyta</taxon>
        <taxon>Spermatophyta</taxon>
        <taxon>Magnoliopsida</taxon>
        <taxon>eudicotyledons</taxon>
        <taxon>Gunneridae</taxon>
        <taxon>Pentapetalae</taxon>
        <taxon>rosids</taxon>
        <taxon>fabids</taxon>
        <taxon>Rosales</taxon>
        <taxon>Cannabaceae</taxon>
        <taxon>Trema</taxon>
    </lineage>
</organism>
<dbReference type="OrthoDB" id="1734141at2759"/>
<evidence type="ECO:0000256" key="2">
    <source>
        <dbReference type="SAM" id="SignalP"/>
    </source>
</evidence>
<feature type="compositionally biased region" description="Low complexity" evidence="1">
    <location>
        <begin position="50"/>
        <end position="59"/>
    </location>
</feature>
<feature type="compositionally biased region" description="Basic and acidic residues" evidence="1">
    <location>
        <begin position="60"/>
        <end position="71"/>
    </location>
</feature>
<keyword evidence="4" id="KW-1185">Reference proteome</keyword>
<feature type="region of interest" description="Disordered" evidence="1">
    <location>
        <begin position="45"/>
        <end position="154"/>
    </location>
</feature>
<reference evidence="4" key="1">
    <citation type="submission" date="2016-06" db="EMBL/GenBank/DDBJ databases">
        <title>Parallel loss of symbiosis genes in relatives of nitrogen-fixing non-legume Parasponia.</title>
        <authorList>
            <person name="Van Velzen R."/>
            <person name="Holmer R."/>
            <person name="Bu F."/>
            <person name="Rutten L."/>
            <person name="Van Zeijl A."/>
            <person name="Liu W."/>
            <person name="Santuari L."/>
            <person name="Cao Q."/>
            <person name="Sharma T."/>
            <person name="Shen D."/>
            <person name="Roswanjaya Y."/>
            <person name="Wardhani T."/>
            <person name="Kalhor M.S."/>
            <person name="Jansen J."/>
            <person name="Van den Hoogen J."/>
            <person name="Gungor B."/>
            <person name="Hartog M."/>
            <person name="Hontelez J."/>
            <person name="Verver J."/>
            <person name="Yang W.-C."/>
            <person name="Schijlen E."/>
            <person name="Repin R."/>
            <person name="Schilthuizen M."/>
            <person name="Schranz E."/>
            <person name="Heidstra R."/>
            <person name="Miyata K."/>
            <person name="Fedorova E."/>
            <person name="Kohlen W."/>
            <person name="Bisseling T."/>
            <person name="Smit S."/>
            <person name="Geurts R."/>
        </authorList>
    </citation>
    <scope>NUCLEOTIDE SEQUENCE [LARGE SCALE GENOMIC DNA]</scope>
    <source>
        <strain evidence="4">cv. RG33-2</strain>
    </source>
</reference>
<gene>
    <name evidence="3" type="ORF">TorRG33x02_192960</name>
</gene>
<feature type="compositionally biased region" description="Polar residues" evidence="1">
    <location>
        <begin position="121"/>
        <end position="133"/>
    </location>
</feature>
<dbReference type="Pfam" id="PF10950">
    <property type="entry name" value="Organ_specific"/>
    <property type="match status" value="1"/>
</dbReference>
<proteinExistence type="predicted"/>
<evidence type="ECO:0000313" key="3">
    <source>
        <dbReference type="EMBL" id="PON84898.1"/>
    </source>
</evidence>
<evidence type="ECO:0000313" key="4">
    <source>
        <dbReference type="Proteomes" id="UP000237000"/>
    </source>
</evidence>
<feature type="compositionally biased region" description="Polar residues" evidence="1">
    <location>
        <begin position="98"/>
        <end position="112"/>
    </location>
</feature>
<dbReference type="Proteomes" id="UP000237000">
    <property type="component" value="Unassembled WGS sequence"/>
</dbReference>
<dbReference type="AlphaFoldDB" id="A0A2P5EH72"/>
<keyword evidence="2" id="KW-0732">Signal</keyword>
<dbReference type="InterPro" id="IPR024489">
    <property type="entry name" value="Organ_specific_prot"/>
</dbReference>
<feature type="signal peptide" evidence="2">
    <location>
        <begin position="1"/>
        <end position="23"/>
    </location>
</feature>
<protein>
    <submittedName>
        <fullName evidence="3">Organ specific protein</fullName>
    </submittedName>
</protein>
<name>A0A2P5EH72_TREOI</name>
<dbReference type="PANTHER" id="PTHR33731:SF2">
    <property type="entry name" value="ORGAN-SPECIFIC PROTEIN S2-LIKE"/>
    <property type="match status" value="1"/>
</dbReference>
<feature type="chain" id="PRO_5015146242" evidence="2">
    <location>
        <begin position="24"/>
        <end position="154"/>
    </location>
</feature>